<organism evidence="1 2">
    <name type="scientific">Acidithiobacillus montserratensis</name>
    <dbReference type="NCBI Taxonomy" id="2729135"/>
    <lineage>
        <taxon>Bacteria</taxon>
        <taxon>Pseudomonadati</taxon>
        <taxon>Pseudomonadota</taxon>
        <taxon>Acidithiobacillia</taxon>
        <taxon>Acidithiobacillales</taxon>
        <taxon>Acidithiobacillaceae</taxon>
        <taxon>Acidithiobacillus</taxon>
    </lineage>
</organism>
<keyword evidence="2" id="KW-1185">Reference proteome</keyword>
<evidence type="ECO:0000313" key="2">
    <source>
        <dbReference type="Proteomes" id="UP001195965"/>
    </source>
</evidence>
<proteinExistence type="predicted"/>
<protein>
    <submittedName>
        <fullName evidence="1">FeoC-like transcriptional regulator</fullName>
    </submittedName>
</protein>
<reference evidence="1 2" key="1">
    <citation type="journal article" date="2021" name="ISME J.">
        <title>Genomic evolution of the class Acidithiobacillia: deep-branching Proteobacteria living in extreme acidic conditions.</title>
        <authorList>
            <person name="Moya-Beltran A."/>
            <person name="Beard S."/>
            <person name="Rojas-Villalobos C."/>
            <person name="Issotta F."/>
            <person name="Gallardo Y."/>
            <person name="Ulloa R."/>
            <person name="Giaveno A."/>
            <person name="Degli Esposti M."/>
            <person name="Johnson D.B."/>
            <person name="Quatrini R."/>
        </authorList>
    </citation>
    <scope>NUCLEOTIDE SEQUENCE [LARGE SCALE GENOMIC DNA]</scope>
    <source>
        <strain evidence="1 2">GG1-14</strain>
    </source>
</reference>
<accession>A0ACD5HIG1</accession>
<dbReference type="EMBL" id="CP127526">
    <property type="protein sequence ID" value="XRI74271.1"/>
    <property type="molecule type" value="Genomic_DNA"/>
</dbReference>
<sequence>MTTLFAVRDLLRSQSVLTSSQIAANLGLSTDTVEDMLQYWQRRGQAEVVPLHAAKSCGSSCATGSCTGCNHSSRHPDMLAWRWREPSNSETVLTFHPRQHT</sequence>
<name>A0ACD5HIG1_9PROT</name>
<dbReference type="Proteomes" id="UP001195965">
    <property type="component" value="Chromosome"/>
</dbReference>
<evidence type="ECO:0000313" key="1">
    <source>
        <dbReference type="EMBL" id="XRI74271.1"/>
    </source>
</evidence>
<gene>
    <name evidence="1" type="ORF">HHS34_003480</name>
</gene>